<dbReference type="CDD" id="cd16936">
    <property type="entry name" value="HATPase_RsbW-like"/>
    <property type="match status" value="1"/>
</dbReference>
<evidence type="ECO:0000259" key="2">
    <source>
        <dbReference type="Pfam" id="PF13581"/>
    </source>
</evidence>
<proteinExistence type="predicted"/>
<name>A0ABP5M017_9ACTN</name>
<dbReference type="InterPro" id="IPR050267">
    <property type="entry name" value="Anti-sigma-factor_SerPK"/>
</dbReference>
<reference evidence="4" key="1">
    <citation type="journal article" date="2019" name="Int. J. Syst. Evol. Microbiol.">
        <title>The Global Catalogue of Microorganisms (GCM) 10K type strain sequencing project: providing services to taxonomists for standard genome sequencing and annotation.</title>
        <authorList>
            <consortium name="The Broad Institute Genomics Platform"/>
            <consortium name="The Broad Institute Genome Sequencing Center for Infectious Disease"/>
            <person name="Wu L."/>
            <person name="Ma J."/>
        </authorList>
    </citation>
    <scope>NUCLEOTIDE SEQUENCE [LARGE SCALE GENOMIC DNA]</scope>
    <source>
        <strain evidence="4">JCM 13850</strain>
    </source>
</reference>
<dbReference type="PANTHER" id="PTHR35526">
    <property type="entry name" value="ANTI-SIGMA-F FACTOR RSBW-RELATED"/>
    <property type="match status" value="1"/>
</dbReference>
<organism evidence="3 4">
    <name type="scientific">Actinomadura napierensis</name>
    <dbReference type="NCBI Taxonomy" id="267854"/>
    <lineage>
        <taxon>Bacteria</taxon>
        <taxon>Bacillati</taxon>
        <taxon>Actinomycetota</taxon>
        <taxon>Actinomycetes</taxon>
        <taxon>Streptosporangiales</taxon>
        <taxon>Thermomonosporaceae</taxon>
        <taxon>Actinomadura</taxon>
    </lineage>
</organism>
<protein>
    <recommendedName>
        <fullName evidence="2">Histidine kinase/HSP90-like ATPase domain-containing protein</fullName>
    </recommendedName>
</protein>
<gene>
    <name evidence="3" type="ORF">GCM10009727_66960</name>
</gene>
<evidence type="ECO:0000313" key="3">
    <source>
        <dbReference type="EMBL" id="GAA2157243.1"/>
    </source>
</evidence>
<evidence type="ECO:0000313" key="4">
    <source>
        <dbReference type="Proteomes" id="UP001501020"/>
    </source>
</evidence>
<dbReference type="InterPro" id="IPR003594">
    <property type="entry name" value="HATPase_dom"/>
</dbReference>
<keyword evidence="1" id="KW-0808">Transferase</keyword>
<dbReference type="EMBL" id="BAAAMR010000075">
    <property type="protein sequence ID" value="GAA2157243.1"/>
    <property type="molecule type" value="Genomic_DNA"/>
</dbReference>
<dbReference type="Proteomes" id="UP001501020">
    <property type="component" value="Unassembled WGS sequence"/>
</dbReference>
<keyword evidence="1" id="KW-0418">Kinase</keyword>
<comment type="caution">
    <text evidence="3">The sequence shown here is derived from an EMBL/GenBank/DDBJ whole genome shotgun (WGS) entry which is preliminary data.</text>
</comment>
<evidence type="ECO:0000256" key="1">
    <source>
        <dbReference type="ARBA" id="ARBA00022527"/>
    </source>
</evidence>
<keyword evidence="4" id="KW-1185">Reference proteome</keyword>
<sequence>MCAWRLPADATCASVSRSLLTIALTALRLGRDMIDDVTLAASELATNAFNHGLRADPLSPPVPPELWLWARVTPSPQLVVSVFDACRSSFPDAAPRDLLDEHGKGIGIVSMLGADWGAHRSRSRLGVGYPGKAVWCAFPLRTSWPNPRLTAPPILAARHLAATLTVRGVHNVEHRHGRGVSLVTVPMVGTEINVWVEPAHLTYSAPDGSRARRPVVDLHDTAENLTGYHEGCRG</sequence>
<accession>A0ABP5M017</accession>
<keyword evidence="1" id="KW-0723">Serine/threonine-protein kinase</keyword>
<dbReference type="Gene3D" id="3.30.565.10">
    <property type="entry name" value="Histidine kinase-like ATPase, C-terminal domain"/>
    <property type="match status" value="1"/>
</dbReference>
<dbReference type="Pfam" id="PF13581">
    <property type="entry name" value="HATPase_c_2"/>
    <property type="match status" value="1"/>
</dbReference>
<feature type="domain" description="Histidine kinase/HSP90-like ATPase" evidence="2">
    <location>
        <begin position="8"/>
        <end position="113"/>
    </location>
</feature>
<dbReference type="InterPro" id="IPR036890">
    <property type="entry name" value="HATPase_C_sf"/>
</dbReference>
<dbReference type="PANTHER" id="PTHR35526:SF3">
    <property type="entry name" value="ANTI-SIGMA-F FACTOR RSBW"/>
    <property type="match status" value="1"/>
</dbReference>